<comment type="caution">
    <text evidence="2">The sequence shown here is derived from an EMBL/GenBank/DDBJ whole genome shotgun (WGS) entry which is preliminary data.</text>
</comment>
<gene>
    <name evidence="2" type="ORF">OFUS_LOCUS22870</name>
</gene>
<organism evidence="2 3">
    <name type="scientific">Owenia fusiformis</name>
    <name type="common">Polychaete worm</name>
    <dbReference type="NCBI Taxonomy" id="6347"/>
    <lineage>
        <taxon>Eukaryota</taxon>
        <taxon>Metazoa</taxon>
        <taxon>Spiralia</taxon>
        <taxon>Lophotrochozoa</taxon>
        <taxon>Annelida</taxon>
        <taxon>Polychaeta</taxon>
        <taxon>Sedentaria</taxon>
        <taxon>Canalipalpata</taxon>
        <taxon>Sabellida</taxon>
        <taxon>Oweniida</taxon>
        <taxon>Oweniidae</taxon>
        <taxon>Owenia</taxon>
    </lineage>
</organism>
<reference evidence="2" key="1">
    <citation type="submission" date="2022-03" db="EMBL/GenBank/DDBJ databases">
        <authorList>
            <person name="Martin C."/>
        </authorList>
    </citation>
    <scope>NUCLEOTIDE SEQUENCE</scope>
</reference>
<evidence type="ECO:0000313" key="3">
    <source>
        <dbReference type="Proteomes" id="UP000749559"/>
    </source>
</evidence>
<accession>A0A8S4PZ68</accession>
<feature type="chain" id="PRO_5035717815" evidence="1">
    <location>
        <begin position="18"/>
        <end position="124"/>
    </location>
</feature>
<evidence type="ECO:0000256" key="1">
    <source>
        <dbReference type="SAM" id="SignalP"/>
    </source>
</evidence>
<keyword evidence="1" id="KW-0732">Signal</keyword>
<keyword evidence="3" id="KW-1185">Reference proteome</keyword>
<dbReference type="EMBL" id="CAIIXF020000011">
    <property type="protein sequence ID" value="CAH1798779.1"/>
    <property type="molecule type" value="Genomic_DNA"/>
</dbReference>
<feature type="non-terminal residue" evidence="2">
    <location>
        <position position="1"/>
    </location>
</feature>
<sequence length="124" mass="14344">HLRHVCTILEMKMLLYAFLMNQTQNAEKRMENEEVTIPRLLPSKMTYPPGFDPIRMTSVNDVKVSKIVKESFNKTFGNTLKFNSGNEIKRSVRFTPSNVKTELFAEEYGYTPRCVHHRVFGSVG</sequence>
<dbReference type="Proteomes" id="UP000749559">
    <property type="component" value="Unassembled WGS sequence"/>
</dbReference>
<feature type="signal peptide" evidence="1">
    <location>
        <begin position="1"/>
        <end position="17"/>
    </location>
</feature>
<protein>
    <submittedName>
        <fullName evidence="2">Uncharacterized protein</fullName>
    </submittedName>
</protein>
<name>A0A8S4PZ68_OWEFU</name>
<dbReference type="AlphaFoldDB" id="A0A8S4PZ68"/>
<evidence type="ECO:0000313" key="2">
    <source>
        <dbReference type="EMBL" id="CAH1798779.1"/>
    </source>
</evidence>
<proteinExistence type="predicted"/>